<dbReference type="InterPro" id="IPR042452">
    <property type="entry name" value="ZPR1_Znf1/2"/>
</dbReference>
<keyword evidence="12" id="KW-1185">Reference proteome</keyword>
<evidence type="ECO:0000256" key="7">
    <source>
        <dbReference type="ARBA" id="ARBA00023242"/>
    </source>
</evidence>
<comment type="similarity">
    <text evidence="2">Belongs to the ZPR1 family.</text>
</comment>
<organism evidence="11 12">
    <name type="scientific">Tortispora caseinolytica NRRL Y-17796</name>
    <dbReference type="NCBI Taxonomy" id="767744"/>
    <lineage>
        <taxon>Eukaryota</taxon>
        <taxon>Fungi</taxon>
        <taxon>Dikarya</taxon>
        <taxon>Ascomycota</taxon>
        <taxon>Saccharomycotina</taxon>
        <taxon>Trigonopsidomycetes</taxon>
        <taxon>Trigonopsidales</taxon>
        <taxon>Trigonopsidaceae</taxon>
        <taxon>Tortispora</taxon>
    </lineage>
</organism>
<dbReference type="FunFam" id="2.20.25.420:FF:000001">
    <property type="entry name" value="Zinc finger protein ZPR1"/>
    <property type="match status" value="1"/>
</dbReference>
<comment type="function">
    <text evidence="8">Acts as a protein folding chaperone for elongation factor 1-alpha.</text>
</comment>
<dbReference type="OrthoDB" id="308464at2759"/>
<keyword evidence="6" id="KW-0862">Zinc</keyword>
<dbReference type="SMART" id="SM00709">
    <property type="entry name" value="Zpr1"/>
    <property type="match status" value="2"/>
</dbReference>
<dbReference type="GO" id="GO:0000086">
    <property type="term" value="P:G2/M transition of mitotic cell cycle"/>
    <property type="evidence" value="ECO:0007669"/>
    <property type="project" value="EnsemblFungi"/>
</dbReference>
<dbReference type="GO" id="GO:0044183">
    <property type="term" value="F:protein folding chaperone"/>
    <property type="evidence" value="ECO:0007669"/>
    <property type="project" value="EnsemblFungi"/>
</dbReference>
<dbReference type="FunFam" id="2.60.120.1040:FF:000003">
    <property type="entry name" value="Zinc finger protein zpr1"/>
    <property type="match status" value="1"/>
</dbReference>
<evidence type="ECO:0000256" key="8">
    <source>
        <dbReference type="ARBA" id="ARBA00054139"/>
    </source>
</evidence>
<dbReference type="PANTHER" id="PTHR10876">
    <property type="entry name" value="ZINC FINGER PROTEIN ZPR1"/>
    <property type="match status" value="1"/>
</dbReference>
<comment type="subcellular location">
    <subcellularLocation>
        <location evidence="1">Nucleus</location>
    </subcellularLocation>
</comment>
<evidence type="ECO:0000256" key="6">
    <source>
        <dbReference type="ARBA" id="ARBA00022833"/>
    </source>
</evidence>
<dbReference type="Pfam" id="PF03367">
    <property type="entry name" value="Zn_ribbon_ZPR1"/>
    <property type="match status" value="2"/>
</dbReference>
<evidence type="ECO:0000313" key="11">
    <source>
        <dbReference type="EMBL" id="ODV92210.1"/>
    </source>
</evidence>
<accession>A0A1E4TKC6</accession>
<reference evidence="12" key="1">
    <citation type="submission" date="2016-02" db="EMBL/GenBank/DDBJ databases">
        <title>Comparative genomics of biotechnologically important yeasts.</title>
        <authorList>
            <consortium name="DOE Joint Genome Institute"/>
            <person name="Riley R."/>
            <person name="Haridas S."/>
            <person name="Wolfe K.H."/>
            <person name="Lopes M.R."/>
            <person name="Hittinger C.T."/>
            <person name="Goker M."/>
            <person name="Salamov A."/>
            <person name="Wisecaver J."/>
            <person name="Long T.M."/>
            <person name="Aerts A.L."/>
            <person name="Barry K."/>
            <person name="Choi C."/>
            <person name="Clum A."/>
            <person name="Coughlan A.Y."/>
            <person name="Deshpande S."/>
            <person name="Douglass A.P."/>
            <person name="Hanson S.J."/>
            <person name="Klenk H.-P."/>
            <person name="Labutti K."/>
            <person name="Lapidus A."/>
            <person name="Lindquist E."/>
            <person name="Lipzen A."/>
            <person name="Meier-Kolthoff J.P."/>
            <person name="Ohm R.A."/>
            <person name="Otillar R.P."/>
            <person name="Pangilinan J."/>
            <person name="Peng Y."/>
            <person name="Rokas A."/>
            <person name="Rosa C.A."/>
            <person name="Scheuner C."/>
            <person name="Sibirny A.A."/>
            <person name="Slot J.C."/>
            <person name="Stielow J.B."/>
            <person name="Sun H."/>
            <person name="Kurtzman C.P."/>
            <person name="Blackwell M."/>
            <person name="Jeffries T.W."/>
            <person name="Grigoriev I.V."/>
        </authorList>
    </citation>
    <scope>NUCLEOTIDE SEQUENCE [LARGE SCALE GENOMIC DNA]</scope>
    <source>
        <strain evidence="12">NRRL Y-17796</strain>
    </source>
</reference>
<dbReference type="FunFam" id="2.20.25.420:FF:000002">
    <property type="entry name" value="Zinc finger protein ZPR1"/>
    <property type="match status" value="1"/>
</dbReference>
<dbReference type="AlphaFoldDB" id="A0A1E4TKC6"/>
<protein>
    <recommendedName>
        <fullName evidence="10">Zinc finger ZPR1-type domain-containing protein</fullName>
    </recommendedName>
</protein>
<dbReference type="Proteomes" id="UP000095023">
    <property type="component" value="Unassembled WGS sequence"/>
</dbReference>
<name>A0A1E4TKC6_9ASCO</name>
<dbReference type="Gene3D" id="2.60.120.1040">
    <property type="entry name" value="ZPR1, A/B domain"/>
    <property type="match status" value="2"/>
</dbReference>
<evidence type="ECO:0000313" key="12">
    <source>
        <dbReference type="Proteomes" id="UP000095023"/>
    </source>
</evidence>
<dbReference type="Pfam" id="PF22794">
    <property type="entry name" value="jr-ZPR1"/>
    <property type="match status" value="2"/>
</dbReference>
<feature type="domain" description="Zinc finger ZPR1-type" evidence="10">
    <location>
        <begin position="29"/>
        <end position="186"/>
    </location>
</feature>
<dbReference type="GO" id="GO:0008270">
    <property type="term" value="F:zinc ion binding"/>
    <property type="evidence" value="ECO:0007669"/>
    <property type="project" value="UniProtKB-KW"/>
</dbReference>
<evidence type="ECO:0000256" key="2">
    <source>
        <dbReference type="ARBA" id="ARBA00008354"/>
    </source>
</evidence>
<dbReference type="FunFam" id="2.60.120.1040:FF:000001">
    <property type="entry name" value="Zinc finger protein ZPR1"/>
    <property type="match status" value="1"/>
</dbReference>
<proteinExistence type="inferred from homology"/>
<keyword evidence="5" id="KW-0863">Zinc-finger</keyword>
<feature type="domain" description="Zinc finger ZPR1-type" evidence="10">
    <location>
        <begin position="251"/>
        <end position="411"/>
    </location>
</feature>
<keyword evidence="3" id="KW-0479">Metal-binding</keyword>
<dbReference type="InterPro" id="IPR004457">
    <property type="entry name" value="Znf_ZPR1"/>
</dbReference>
<evidence type="ECO:0000259" key="10">
    <source>
        <dbReference type="SMART" id="SM00709"/>
    </source>
</evidence>
<dbReference type="PANTHER" id="PTHR10876:SF0">
    <property type="entry name" value="ZINC FINGER PROTEIN ZPR1"/>
    <property type="match status" value="1"/>
</dbReference>
<dbReference type="GO" id="GO:0006458">
    <property type="term" value="P:'de novo' protein folding"/>
    <property type="evidence" value="ECO:0007669"/>
    <property type="project" value="EnsemblFungi"/>
</dbReference>
<sequence length="443" mass="49336">MSFQKVGDIASKVDANADDEDLGVQQIESLCMNCGKNGMTRLLLTSIPYFREIIVMSFHCDHCGFQNSEVQSAGEIQVKGTKFVLRVEEEKDLERQIIKADSGAVKIVELDLEIPAYRGQFTDVQGLLMTVVDDLSAGQEERKEASPEVHGKVQEIIDRLKAMSAGKELPFTVVLDDPAGNSWIEFVPGDAQHKWSKTEYFRTPEQNEKLGLAPTADEESESSAPVENSGIHVNSVGDTDNPEDEVATFPATCPSCLRRCDTHMKLTDIPHFKQVTIMSTNCEYCGYKSNEVKTGGAIPDKGRKITLHVTDPEDLSRSLLKSETCRLQVPEIDLDLTPGTLGGRFTTVEGILVEVRDELDNKVLKESSDAINETAKEKWDRFFKKVQDAIDGKIKFTIILDDPLAASYIQNIYAPDPDPEMTVEDYERSYEQNDELGLNDMVV</sequence>
<gene>
    <name evidence="11" type="ORF">CANCADRAFT_84009</name>
</gene>
<dbReference type="GO" id="GO:0009749">
    <property type="term" value="P:response to glucose"/>
    <property type="evidence" value="ECO:0007669"/>
    <property type="project" value="EnsemblFungi"/>
</dbReference>
<dbReference type="NCBIfam" id="TIGR00310">
    <property type="entry name" value="ZPR1_znf"/>
    <property type="match status" value="2"/>
</dbReference>
<dbReference type="GO" id="GO:0005634">
    <property type="term" value="C:nucleus"/>
    <property type="evidence" value="ECO:0007669"/>
    <property type="project" value="UniProtKB-SubCell"/>
</dbReference>
<dbReference type="EMBL" id="KV453841">
    <property type="protein sequence ID" value="ODV92210.1"/>
    <property type="molecule type" value="Genomic_DNA"/>
</dbReference>
<evidence type="ECO:0000256" key="9">
    <source>
        <dbReference type="SAM" id="MobiDB-lite"/>
    </source>
</evidence>
<dbReference type="InterPro" id="IPR040141">
    <property type="entry name" value="ZPR1"/>
</dbReference>
<evidence type="ECO:0000256" key="3">
    <source>
        <dbReference type="ARBA" id="ARBA00022723"/>
    </source>
</evidence>
<dbReference type="Gene3D" id="2.20.25.420">
    <property type="entry name" value="ZPR1, zinc finger domain"/>
    <property type="match status" value="2"/>
</dbReference>
<dbReference type="InterPro" id="IPR056180">
    <property type="entry name" value="ZPR1_jr_dom"/>
</dbReference>
<dbReference type="GO" id="GO:0061770">
    <property type="term" value="F:translation elongation factor binding"/>
    <property type="evidence" value="ECO:0007669"/>
    <property type="project" value="EnsemblFungi"/>
</dbReference>
<dbReference type="GO" id="GO:0005737">
    <property type="term" value="C:cytoplasm"/>
    <property type="evidence" value="ECO:0007669"/>
    <property type="project" value="EnsemblFungi"/>
</dbReference>
<feature type="region of interest" description="Disordered" evidence="9">
    <location>
        <begin position="210"/>
        <end position="230"/>
    </location>
</feature>
<dbReference type="InterPro" id="IPR042451">
    <property type="entry name" value="ZPR1_A/B_dom"/>
</dbReference>
<evidence type="ECO:0000256" key="5">
    <source>
        <dbReference type="ARBA" id="ARBA00022771"/>
    </source>
</evidence>
<keyword evidence="4" id="KW-0677">Repeat</keyword>
<keyword evidence="7" id="KW-0539">Nucleus</keyword>
<evidence type="ECO:0000256" key="4">
    <source>
        <dbReference type="ARBA" id="ARBA00022737"/>
    </source>
</evidence>
<evidence type="ECO:0000256" key="1">
    <source>
        <dbReference type="ARBA" id="ARBA00004123"/>
    </source>
</evidence>